<proteinExistence type="predicted"/>
<dbReference type="KEGG" id="bgf:BC1003_1476"/>
<accession>E1T6M1</accession>
<sequence length="59" mass="6738">MTNDLVKRLRGWASSIATHEYDGEAAPDLSGLGQVLTDVVRQREQVRQDELRKKPKLFN</sequence>
<dbReference type="AlphaFoldDB" id="E1T6M1"/>
<dbReference type="HOGENOM" id="CLU_2951477_0_0_4"/>
<protein>
    <submittedName>
        <fullName evidence="1">Uncharacterized protein</fullName>
    </submittedName>
</protein>
<evidence type="ECO:0000313" key="1">
    <source>
        <dbReference type="EMBL" id="ADN57447.1"/>
    </source>
</evidence>
<dbReference type="EMBL" id="CP002217">
    <property type="protein sequence ID" value="ADN57447.1"/>
    <property type="molecule type" value="Genomic_DNA"/>
</dbReference>
<reference evidence="1" key="1">
    <citation type="submission" date="2010-09" db="EMBL/GenBank/DDBJ databases">
        <title>Complete sequence of chromosome1 of Burkholderia sp. CCGE1003.</title>
        <authorList>
            <consortium name="US DOE Joint Genome Institute"/>
            <person name="Lucas S."/>
            <person name="Copeland A."/>
            <person name="Lapidus A."/>
            <person name="Cheng J.-F."/>
            <person name="Bruce D."/>
            <person name="Goodwin L."/>
            <person name="Pitluck S."/>
            <person name="Daligault H."/>
            <person name="Davenport K."/>
            <person name="Detter J.C."/>
            <person name="Han C."/>
            <person name="Tapia R."/>
            <person name="Land M."/>
            <person name="Hauser L."/>
            <person name="Jeffries C."/>
            <person name="Kyrpides N."/>
            <person name="Ivanova N."/>
            <person name="Ovchinnikova G."/>
            <person name="Martinez-Romero E."/>
            <person name="Rogel M.A."/>
            <person name="Auchtung J."/>
            <person name="Tiedje J.M."/>
            <person name="Woyke T."/>
        </authorList>
    </citation>
    <scope>NUCLEOTIDE SEQUENCE</scope>
    <source>
        <strain evidence="1">CCGE1003</strain>
    </source>
</reference>
<organism evidence="1">
    <name type="scientific">Burkholderia sp. (strain CCGE1003)</name>
    <dbReference type="NCBI Taxonomy" id="640512"/>
    <lineage>
        <taxon>Bacteria</taxon>
        <taxon>Pseudomonadati</taxon>
        <taxon>Pseudomonadota</taxon>
        <taxon>Betaproteobacteria</taxon>
        <taxon>Burkholderiales</taxon>
        <taxon>Burkholderiaceae</taxon>
        <taxon>Burkholderia</taxon>
    </lineage>
</organism>
<gene>
    <name evidence="1" type="ordered locus">BC1003_1476</name>
</gene>
<name>E1T6M1_BURSG</name>